<evidence type="ECO:0000256" key="5">
    <source>
        <dbReference type="ARBA" id="ARBA00022755"/>
    </source>
</evidence>
<dbReference type="GO" id="GO:0005829">
    <property type="term" value="C:cytosol"/>
    <property type="evidence" value="ECO:0007669"/>
    <property type="project" value="TreeGrafter"/>
</dbReference>
<dbReference type="Pfam" id="PF00731">
    <property type="entry name" value="AIRC"/>
    <property type="match status" value="1"/>
</dbReference>
<reference evidence="8 9" key="1">
    <citation type="submission" date="2012-10" db="EMBL/GenBank/DDBJ databases">
        <authorList>
            <consortium name="Gibbon Genome Sequencing Consortium"/>
        </authorList>
    </citation>
    <scope>NUCLEOTIDE SEQUENCE [LARGE SCALE GENOMIC DNA]</scope>
</reference>
<dbReference type="CDD" id="cd01416">
    <property type="entry name" value="SAICAR_synt_Ade5"/>
    <property type="match status" value="1"/>
</dbReference>
<dbReference type="GO" id="GO:0004639">
    <property type="term" value="F:phosphoribosylaminoimidazolesuccinocarboxamide synthase activity"/>
    <property type="evidence" value="ECO:0007669"/>
    <property type="project" value="TreeGrafter"/>
</dbReference>
<keyword evidence="6" id="KW-0067">ATP-binding</keyword>
<proteinExistence type="predicted"/>
<reference evidence="8" key="2">
    <citation type="submission" date="2025-08" db="UniProtKB">
        <authorList>
            <consortium name="Ensembl"/>
        </authorList>
    </citation>
    <scope>IDENTIFICATION</scope>
</reference>
<dbReference type="InterPro" id="IPR050089">
    <property type="entry name" value="SAICAR_synthetase"/>
</dbReference>
<keyword evidence="4" id="KW-0547">Nucleotide-binding</keyword>
<keyword evidence="5" id="KW-0658">Purine biosynthesis</keyword>
<protein>
    <recommendedName>
        <fullName evidence="7">PurE domain-containing protein</fullName>
    </recommendedName>
</protein>
<comment type="pathway">
    <text evidence="1">Purine metabolism; IMP biosynthesis via de novo pathway; 5-amino-1-(5-phospho-D-ribosyl)imidazole-4-carboxamide from 5-amino-1-(5-phospho-D-ribosyl)imidazole-4-carboxylate: step 1/2.</text>
</comment>
<dbReference type="Ensembl" id="ENSNLET00000036020.1">
    <property type="protein sequence ID" value="ENSNLEP00000029534.1"/>
    <property type="gene ID" value="ENSNLEG00000028512.1"/>
</dbReference>
<dbReference type="Gene3D" id="3.30.470.20">
    <property type="entry name" value="ATP-grasp fold, B domain"/>
    <property type="match status" value="1"/>
</dbReference>
<keyword evidence="9" id="KW-1185">Reference proteome</keyword>
<dbReference type="Gene3D" id="3.30.200.20">
    <property type="entry name" value="Phosphorylase Kinase, domain 1"/>
    <property type="match status" value="1"/>
</dbReference>
<dbReference type="SUPFAM" id="SSF52255">
    <property type="entry name" value="N5-CAIR mutase (phosphoribosylaminoimidazole carboxylase, PurE)"/>
    <property type="match status" value="1"/>
</dbReference>
<dbReference type="Gene3D" id="3.40.50.1970">
    <property type="match status" value="1"/>
</dbReference>
<keyword evidence="3" id="KW-0436">Ligase</keyword>
<accession>A0A2I3GE22</accession>
<comment type="pathway">
    <text evidence="2">Purine metabolism; IMP biosynthesis via de novo pathway; 5-amino-1-(5-phospho-D-ribosyl)imidazole-4-carboxylate from 5-amino-1-(5-phospho-D-ribosyl)imidazole (carboxylase route): step 1/1.</text>
</comment>
<feature type="domain" description="PurE" evidence="7">
    <location>
        <begin position="248"/>
        <end position="365"/>
    </location>
</feature>
<dbReference type="InterPro" id="IPR000031">
    <property type="entry name" value="PurE_dom"/>
</dbReference>
<evidence type="ECO:0000259" key="7">
    <source>
        <dbReference type="SMART" id="SM01001"/>
    </source>
</evidence>
<name>A0A2I3GE22_NOMLE</name>
<dbReference type="GeneTree" id="ENSGT00390000010172"/>
<dbReference type="PANTHER" id="PTHR43599:SF11">
    <property type="entry name" value="BIFUNCTIONAL PHOSPHORIBOSYLAMINOIMIDAZOLE CARBOXYLASE_PHOSPHORIBOSYLAMINOIMIDAZOLE SUCCINOCARBOXAMIDE SYNTHETASE"/>
    <property type="match status" value="1"/>
</dbReference>
<evidence type="ECO:0000256" key="2">
    <source>
        <dbReference type="ARBA" id="ARBA00004747"/>
    </source>
</evidence>
<sequence>MATAEVLSISKKLNEDSPEKILLQFKDQITAGNAVRKNHLGQVKAAISNKITSCILQLLQEATVKTAFTRKSFAAPECEMIPTEWVCRRIVTDSFLKRNRDDKEGYKFYPPKVEMFFKDDAGNDPQSSQGQLIATKFCFGELLIGQTEVDIMLFSEILEKSWLPQNCTLVDMKIKFGVDVTPKEIVLADVIDNDSWRLWPSVDGSQQKDKQPHQDLKEVIPEGLKMVKKELEWVAEREELLLKLESPCRMAVLVGSTSDLGRCEKIKKIKLRIKAECEGDGIPTVFVAVAGRRNGLGPVTSGNTAYPVISCPPLKQTGELRIGLGCSTTLSPEGSAQFAAQIFGLNNHLLWSRPQASVLNTWIFLKQVDKEIR</sequence>
<evidence type="ECO:0000256" key="4">
    <source>
        <dbReference type="ARBA" id="ARBA00022741"/>
    </source>
</evidence>
<dbReference type="PANTHER" id="PTHR43599">
    <property type="entry name" value="MULTIFUNCTIONAL PROTEIN ADE2"/>
    <property type="match status" value="1"/>
</dbReference>
<dbReference type="Proteomes" id="UP000001073">
    <property type="component" value="Chromosome 13"/>
</dbReference>
<dbReference type="UniPathway" id="UPA00074">
    <property type="reaction ID" value="UER00130"/>
</dbReference>
<reference evidence="8" key="3">
    <citation type="submission" date="2025-09" db="UniProtKB">
        <authorList>
            <consortium name="Ensembl"/>
        </authorList>
    </citation>
    <scope>IDENTIFICATION</scope>
</reference>
<dbReference type="GO" id="GO:0005524">
    <property type="term" value="F:ATP binding"/>
    <property type="evidence" value="ECO:0007669"/>
    <property type="project" value="UniProtKB-KW"/>
</dbReference>
<dbReference type="AlphaFoldDB" id="A0A2I3GE22"/>
<organism evidence="8 9">
    <name type="scientific">Nomascus leucogenys</name>
    <name type="common">Northern white-cheeked gibbon</name>
    <name type="synonym">Hylobates leucogenys</name>
    <dbReference type="NCBI Taxonomy" id="61853"/>
    <lineage>
        <taxon>Eukaryota</taxon>
        <taxon>Metazoa</taxon>
        <taxon>Chordata</taxon>
        <taxon>Craniata</taxon>
        <taxon>Vertebrata</taxon>
        <taxon>Euteleostomi</taxon>
        <taxon>Mammalia</taxon>
        <taxon>Eutheria</taxon>
        <taxon>Euarchontoglires</taxon>
        <taxon>Primates</taxon>
        <taxon>Haplorrhini</taxon>
        <taxon>Catarrhini</taxon>
        <taxon>Hylobatidae</taxon>
        <taxon>Nomascus</taxon>
    </lineage>
</organism>
<dbReference type="InterPro" id="IPR028923">
    <property type="entry name" value="SAICAR_synt/ADE2_N"/>
</dbReference>
<dbReference type="OMA" id="FPVINCT"/>
<dbReference type="GO" id="GO:0006189">
    <property type="term" value="P:'de novo' IMP biosynthetic process"/>
    <property type="evidence" value="ECO:0007669"/>
    <property type="project" value="UniProtKB-UniPathway"/>
</dbReference>
<evidence type="ECO:0000256" key="6">
    <source>
        <dbReference type="ARBA" id="ARBA00022840"/>
    </source>
</evidence>
<dbReference type="SMART" id="SM01001">
    <property type="entry name" value="AIRC"/>
    <property type="match status" value="1"/>
</dbReference>
<evidence type="ECO:0000313" key="8">
    <source>
        <dbReference type="Ensembl" id="ENSNLEP00000029534.1"/>
    </source>
</evidence>
<evidence type="ECO:0000256" key="1">
    <source>
        <dbReference type="ARBA" id="ARBA00004672"/>
    </source>
</evidence>
<evidence type="ECO:0000313" key="9">
    <source>
        <dbReference type="Proteomes" id="UP000001073"/>
    </source>
</evidence>
<dbReference type="STRING" id="61853.ENSNLEP00000029534"/>
<dbReference type="Pfam" id="PF01259">
    <property type="entry name" value="SAICAR_synt"/>
    <property type="match status" value="1"/>
</dbReference>
<dbReference type="SUPFAM" id="SSF56104">
    <property type="entry name" value="SAICAR synthase-like"/>
    <property type="match status" value="1"/>
</dbReference>
<dbReference type="EMBL" id="ADFV01062151">
    <property type="status" value="NOT_ANNOTATED_CDS"/>
    <property type="molecule type" value="Genomic_DNA"/>
</dbReference>
<dbReference type="InParanoid" id="A0A2I3GE22"/>
<evidence type="ECO:0000256" key="3">
    <source>
        <dbReference type="ARBA" id="ARBA00022598"/>
    </source>
</evidence>